<dbReference type="Proteomes" id="UP000222163">
    <property type="component" value="Unassembled WGS sequence"/>
</dbReference>
<dbReference type="AlphaFoldDB" id="A0A2G1BSX4"/>
<evidence type="ECO:0000313" key="7">
    <source>
        <dbReference type="Proteomes" id="UP000222163"/>
    </source>
</evidence>
<reference evidence="5 8" key="3">
    <citation type="submission" date="2023-07" db="EMBL/GenBank/DDBJ databases">
        <title>Genome content predicts the carbon catabolic preferences of heterotrophic bacteria.</title>
        <authorList>
            <person name="Gralka M."/>
        </authorList>
    </citation>
    <scope>NUCLEOTIDE SEQUENCE [LARGE SCALE GENOMIC DNA]</scope>
    <source>
        <strain evidence="5 8">4G03</strain>
    </source>
</reference>
<evidence type="ECO:0000256" key="3">
    <source>
        <dbReference type="ARBA" id="ARBA00023235"/>
    </source>
</evidence>
<accession>A0A497ZIB7</accession>
<reference evidence="6" key="2">
    <citation type="submission" date="2017-10" db="EMBL/GenBank/DDBJ databases">
        <authorList>
            <person name="Enke T.N."/>
            <person name="Cordero O.X."/>
        </authorList>
    </citation>
    <scope>NUCLEOTIDE SEQUENCE</scope>
    <source>
        <strain evidence="6">4G03</strain>
    </source>
</reference>
<organism evidence="6 7">
    <name type="scientific">Tenacibaculum discolor</name>
    <dbReference type="NCBI Taxonomy" id="361581"/>
    <lineage>
        <taxon>Bacteria</taxon>
        <taxon>Pseudomonadati</taxon>
        <taxon>Bacteroidota</taxon>
        <taxon>Flavobacteriia</taxon>
        <taxon>Flavobacteriales</taxon>
        <taxon>Flavobacteriaceae</taxon>
        <taxon>Tenacibaculum</taxon>
    </lineage>
</organism>
<keyword evidence="3 5" id="KW-0413">Isomerase</keyword>
<accession>A0A2G1BSX4</accession>
<dbReference type="EMBL" id="JAUYVU010000010">
    <property type="protein sequence ID" value="MDP2542300.1"/>
    <property type="molecule type" value="Genomic_DNA"/>
</dbReference>
<dbReference type="GO" id="GO:0030170">
    <property type="term" value="F:pyridoxal phosphate binding"/>
    <property type="evidence" value="ECO:0007669"/>
    <property type="project" value="TreeGrafter"/>
</dbReference>
<dbReference type="GO" id="GO:0005829">
    <property type="term" value="C:cytosol"/>
    <property type="evidence" value="ECO:0007669"/>
    <property type="project" value="TreeGrafter"/>
</dbReference>
<dbReference type="InterPro" id="IPR000821">
    <property type="entry name" value="Ala_racemase"/>
</dbReference>
<protein>
    <submittedName>
        <fullName evidence="5">Alanine racemase</fullName>
        <ecNumber evidence="5">5.1.1.1</ecNumber>
    </submittedName>
    <submittedName>
        <fullName evidence="6">Amino-acid racemase</fullName>
    </submittedName>
</protein>
<dbReference type="InterPro" id="IPR001608">
    <property type="entry name" value="Ala_racemase_N"/>
</dbReference>
<dbReference type="Pfam" id="PF01168">
    <property type="entry name" value="Ala_racemase_N"/>
    <property type="match status" value="1"/>
</dbReference>
<comment type="cofactor">
    <cofactor evidence="1">
        <name>pyridoxal 5'-phosphate</name>
        <dbReference type="ChEBI" id="CHEBI:597326"/>
    </cofactor>
</comment>
<evidence type="ECO:0000256" key="1">
    <source>
        <dbReference type="ARBA" id="ARBA00001933"/>
    </source>
</evidence>
<dbReference type="PANTHER" id="PTHR30511">
    <property type="entry name" value="ALANINE RACEMASE"/>
    <property type="match status" value="1"/>
</dbReference>
<comment type="caution">
    <text evidence="6">The sequence shown here is derived from an EMBL/GenBank/DDBJ whole genome shotgun (WGS) entry which is preliminary data.</text>
</comment>
<sequence>MAELIIYSERIKDNIKKLSNFFEENNIEWSLVTKVFSGDKTFLREILTPDVTENINSIGDSRLTSLRNLREVNPDLRTIYIKPPANIYADDVVEYADISLNSSLSTIESLNEAAKKKNKIHKIIIMIEMGELREGVKRDNILGFYEKVFNLSNIEVIGIGSNLGCMYGVEPTYDKLLQLSLYKELISAKFNKNLRYVSGGTSITLPLVENGVAPKDINHFRIGEAAFFGVSPLENKRFQDLHTETFEFYANVIELEKKKIVPDGIISEASIGHTSEYDESDIQETSYKAILDFGLLDVDKDDIEVEDKDISFVGITSDMLVIDVGLNKDESGNIKYKVGDKVKFKLSYMGVARLLISKFIDKVYVKDI</sequence>
<dbReference type="InterPro" id="IPR029066">
    <property type="entry name" value="PLP-binding_barrel"/>
</dbReference>
<evidence type="ECO:0000256" key="2">
    <source>
        <dbReference type="ARBA" id="ARBA00022898"/>
    </source>
</evidence>
<evidence type="ECO:0000313" key="8">
    <source>
        <dbReference type="Proteomes" id="UP001242342"/>
    </source>
</evidence>
<evidence type="ECO:0000313" key="6">
    <source>
        <dbReference type="EMBL" id="PHN96939.1"/>
    </source>
</evidence>
<evidence type="ECO:0000313" key="5">
    <source>
        <dbReference type="EMBL" id="MDP2542300.1"/>
    </source>
</evidence>
<feature type="domain" description="Alanine racemase N-terminal" evidence="4">
    <location>
        <begin position="8"/>
        <end position="228"/>
    </location>
</feature>
<dbReference type="Proteomes" id="UP001242342">
    <property type="component" value="Unassembled WGS sequence"/>
</dbReference>
<dbReference type="EC" id="5.1.1.1" evidence="5"/>
<name>A0A2G1BSX4_9FLAO</name>
<dbReference type="RefSeq" id="WP_099215803.1">
    <property type="nucleotide sequence ID" value="NZ_JAUYVU010000010.1"/>
</dbReference>
<reference evidence="6 7" key="1">
    <citation type="journal article" date="2016" name="Nat. Commun.">
        <title>Microbial interactions lead to rapid micro-scale successions on model marine particles.</title>
        <authorList>
            <person name="Datta M.S."/>
            <person name="Sliwerska E."/>
            <person name="Gore J."/>
            <person name="Polz M.F."/>
            <person name="Cordero O.X."/>
        </authorList>
    </citation>
    <scope>NUCLEOTIDE SEQUENCE [LARGE SCALE GENOMIC DNA]</scope>
    <source>
        <strain evidence="6 7">4G03</strain>
    </source>
</reference>
<dbReference type="SUPFAM" id="SSF51419">
    <property type="entry name" value="PLP-binding barrel"/>
    <property type="match status" value="1"/>
</dbReference>
<evidence type="ECO:0000259" key="4">
    <source>
        <dbReference type="Pfam" id="PF01168"/>
    </source>
</evidence>
<keyword evidence="2" id="KW-0663">Pyridoxal phosphate</keyword>
<gene>
    <name evidence="6" type="ORF">CSC81_11015</name>
    <name evidence="5" type="ORF">Q8W23_12520</name>
</gene>
<dbReference type="GO" id="GO:0008784">
    <property type="term" value="F:alanine racemase activity"/>
    <property type="evidence" value="ECO:0007669"/>
    <property type="project" value="UniProtKB-EC"/>
</dbReference>
<dbReference type="Gene3D" id="3.20.20.10">
    <property type="entry name" value="Alanine racemase"/>
    <property type="match status" value="1"/>
</dbReference>
<keyword evidence="8" id="KW-1185">Reference proteome</keyword>
<dbReference type="PANTHER" id="PTHR30511:SF3">
    <property type="entry name" value="LYSINE RACEMASE"/>
    <property type="match status" value="1"/>
</dbReference>
<proteinExistence type="predicted"/>
<dbReference type="EMBL" id="PDUU01000009">
    <property type="protein sequence ID" value="PHN96939.1"/>
    <property type="molecule type" value="Genomic_DNA"/>
</dbReference>